<organism evidence="1 2">
    <name type="scientific">Melastoma candidum</name>
    <dbReference type="NCBI Taxonomy" id="119954"/>
    <lineage>
        <taxon>Eukaryota</taxon>
        <taxon>Viridiplantae</taxon>
        <taxon>Streptophyta</taxon>
        <taxon>Embryophyta</taxon>
        <taxon>Tracheophyta</taxon>
        <taxon>Spermatophyta</taxon>
        <taxon>Magnoliopsida</taxon>
        <taxon>eudicotyledons</taxon>
        <taxon>Gunneridae</taxon>
        <taxon>Pentapetalae</taxon>
        <taxon>rosids</taxon>
        <taxon>malvids</taxon>
        <taxon>Myrtales</taxon>
        <taxon>Melastomataceae</taxon>
        <taxon>Melastomatoideae</taxon>
        <taxon>Melastomateae</taxon>
        <taxon>Melastoma</taxon>
    </lineage>
</organism>
<proteinExistence type="predicted"/>
<evidence type="ECO:0000313" key="2">
    <source>
        <dbReference type="Proteomes" id="UP001057402"/>
    </source>
</evidence>
<accession>A0ACB9RUS5</accession>
<comment type="caution">
    <text evidence="1">The sequence shown here is derived from an EMBL/GenBank/DDBJ whole genome shotgun (WGS) entry which is preliminary data.</text>
</comment>
<dbReference type="Proteomes" id="UP001057402">
    <property type="component" value="Chromosome 3"/>
</dbReference>
<reference evidence="2" key="1">
    <citation type="journal article" date="2023" name="Front. Plant Sci.">
        <title>Chromosomal-level genome assembly of Melastoma candidum provides insights into trichome evolution.</title>
        <authorList>
            <person name="Zhong Y."/>
            <person name="Wu W."/>
            <person name="Sun C."/>
            <person name="Zou P."/>
            <person name="Liu Y."/>
            <person name="Dai S."/>
            <person name="Zhou R."/>
        </authorList>
    </citation>
    <scope>NUCLEOTIDE SEQUENCE [LARGE SCALE GENOMIC DNA]</scope>
</reference>
<evidence type="ECO:0000313" key="1">
    <source>
        <dbReference type="EMBL" id="KAI4381576.1"/>
    </source>
</evidence>
<protein>
    <submittedName>
        <fullName evidence="1">Uncharacterized protein</fullName>
    </submittedName>
</protein>
<name>A0ACB9RUS5_9MYRT</name>
<dbReference type="EMBL" id="CM042882">
    <property type="protein sequence ID" value="KAI4381576.1"/>
    <property type="molecule type" value="Genomic_DNA"/>
</dbReference>
<gene>
    <name evidence="1" type="ORF">MLD38_007637</name>
</gene>
<sequence length="200" mass="21528">MASPSDQASDNHHHPRFLSFRSPPPSYDNNLLPLPKPLLHTPHSSPLPTTEKLPDHVAPLSARGNVPKKKSTKKRRKPRTTKRSNTTFIAADAANFRQMVQQVTGVRFDNPSVAFTSSLSRPEALRAGGGGRLYDAFGILSGSELMQESTGPGGLLPAAMFDMTMLVEQRAAGVYGELLGLGPAEGVGPEWDAATSFHTM</sequence>
<keyword evidence="2" id="KW-1185">Reference proteome</keyword>